<evidence type="ECO:0000313" key="11">
    <source>
        <dbReference type="Proteomes" id="UP000254134"/>
    </source>
</evidence>
<feature type="transmembrane region" description="Helical" evidence="8">
    <location>
        <begin position="465"/>
        <end position="493"/>
    </location>
</feature>
<evidence type="ECO:0000256" key="3">
    <source>
        <dbReference type="ARBA" id="ARBA00022679"/>
    </source>
</evidence>
<dbReference type="Gene3D" id="3.30.200.20">
    <property type="entry name" value="Phosphorylase Kinase, domain 1"/>
    <property type="match status" value="1"/>
</dbReference>
<feature type="transmembrane region" description="Helical" evidence="8">
    <location>
        <begin position="524"/>
        <end position="541"/>
    </location>
</feature>
<comment type="caution">
    <text evidence="10">The sequence shown here is derived from an EMBL/GenBank/DDBJ whole genome shotgun (WGS) entry which is preliminary data.</text>
</comment>
<dbReference type="PANTHER" id="PTHR43671">
    <property type="entry name" value="SERINE/THREONINE-PROTEIN KINASE NEK"/>
    <property type="match status" value="1"/>
</dbReference>
<dbReference type="InterPro" id="IPR050660">
    <property type="entry name" value="NEK_Ser/Thr_kinase"/>
</dbReference>
<keyword evidence="3" id="KW-0808">Transferase</keyword>
<dbReference type="PROSITE" id="PS50011">
    <property type="entry name" value="PROTEIN_KINASE_DOM"/>
    <property type="match status" value="1"/>
</dbReference>
<reference evidence="10 11" key="1">
    <citation type="submission" date="2018-07" db="EMBL/GenBank/DDBJ databases">
        <title>High-quality-draft genome sequence of Gaiella occulta.</title>
        <authorList>
            <person name="Severino R."/>
            <person name="Froufe H.J.C."/>
            <person name="Rainey F.A."/>
            <person name="Barroso C."/>
            <person name="Albuquerque L."/>
            <person name="Lobo-Da-Cunha A."/>
            <person name="Da Costa M.S."/>
            <person name="Egas C."/>
        </authorList>
    </citation>
    <scope>NUCLEOTIDE SEQUENCE [LARGE SCALE GENOMIC DNA]</scope>
    <source>
        <strain evidence="10 11">F2-233</strain>
    </source>
</reference>
<dbReference type="RefSeq" id="WP_181813245.1">
    <property type="nucleotide sequence ID" value="NZ_QQZY01000001.1"/>
</dbReference>
<evidence type="ECO:0000256" key="5">
    <source>
        <dbReference type="ARBA" id="ARBA00022777"/>
    </source>
</evidence>
<comment type="similarity">
    <text evidence="1">Belongs to the protein kinase superfamily. NEK Ser/Thr protein kinase family. NIMA subfamily.</text>
</comment>
<feature type="transmembrane region" description="Helical" evidence="8">
    <location>
        <begin position="326"/>
        <end position="344"/>
    </location>
</feature>
<evidence type="ECO:0000256" key="7">
    <source>
        <dbReference type="PROSITE-ProRule" id="PRU10141"/>
    </source>
</evidence>
<proteinExistence type="inferred from homology"/>
<dbReference type="PROSITE" id="PS00107">
    <property type="entry name" value="PROTEIN_KINASE_ATP"/>
    <property type="match status" value="1"/>
</dbReference>
<dbReference type="GO" id="GO:0004674">
    <property type="term" value="F:protein serine/threonine kinase activity"/>
    <property type="evidence" value="ECO:0007669"/>
    <property type="project" value="UniProtKB-EC"/>
</dbReference>
<evidence type="ECO:0000256" key="2">
    <source>
        <dbReference type="ARBA" id="ARBA00012513"/>
    </source>
</evidence>
<keyword evidence="8" id="KW-0472">Membrane</keyword>
<evidence type="ECO:0000256" key="8">
    <source>
        <dbReference type="SAM" id="Phobius"/>
    </source>
</evidence>
<evidence type="ECO:0000313" key="10">
    <source>
        <dbReference type="EMBL" id="RDI75618.1"/>
    </source>
</evidence>
<protein>
    <recommendedName>
        <fullName evidence="2">non-specific serine/threonine protein kinase</fullName>
        <ecNumber evidence="2">2.7.11.1</ecNumber>
    </recommendedName>
</protein>
<evidence type="ECO:0000256" key="4">
    <source>
        <dbReference type="ARBA" id="ARBA00022741"/>
    </source>
</evidence>
<keyword evidence="11" id="KW-1185">Reference proteome</keyword>
<feature type="domain" description="Protein kinase" evidence="9">
    <location>
        <begin position="18"/>
        <end position="273"/>
    </location>
</feature>
<dbReference type="AlphaFoldDB" id="A0A7M2YZQ0"/>
<keyword evidence="4 7" id="KW-0547">Nucleotide-binding</keyword>
<dbReference type="InterPro" id="IPR011009">
    <property type="entry name" value="Kinase-like_dom_sf"/>
</dbReference>
<dbReference type="InterPro" id="IPR017441">
    <property type="entry name" value="Protein_kinase_ATP_BS"/>
</dbReference>
<dbReference type="EMBL" id="QQZY01000001">
    <property type="protein sequence ID" value="RDI75618.1"/>
    <property type="molecule type" value="Genomic_DNA"/>
</dbReference>
<keyword evidence="5 10" id="KW-0418">Kinase</keyword>
<evidence type="ECO:0000256" key="1">
    <source>
        <dbReference type="ARBA" id="ARBA00010886"/>
    </source>
</evidence>
<dbReference type="GO" id="GO:0005524">
    <property type="term" value="F:ATP binding"/>
    <property type="evidence" value="ECO:0007669"/>
    <property type="project" value="UniProtKB-UniRule"/>
</dbReference>
<organism evidence="10 11">
    <name type="scientific">Gaiella occulta</name>
    <dbReference type="NCBI Taxonomy" id="1002870"/>
    <lineage>
        <taxon>Bacteria</taxon>
        <taxon>Bacillati</taxon>
        <taxon>Actinomycetota</taxon>
        <taxon>Thermoleophilia</taxon>
        <taxon>Gaiellales</taxon>
        <taxon>Gaiellaceae</taxon>
        <taxon>Gaiella</taxon>
    </lineage>
</organism>
<dbReference type="EC" id="2.7.11.1" evidence="2"/>
<dbReference type="PROSITE" id="PS00108">
    <property type="entry name" value="PROTEIN_KINASE_ST"/>
    <property type="match status" value="1"/>
</dbReference>
<keyword evidence="8" id="KW-0812">Transmembrane</keyword>
<sequence length="549" mass="56649">MSSAAYALPQRDLVLDRYRPLRPLGRGGSGSVWLARDERTGLEVALKIVPREGKRASRAAREMEAASRLRHERCVRAYDFGGDAGHVYIAYEYVQGRTMREALRAGKLTDRASIEAAAQVLDGLAHAHRLGIVHRDVKPSNVLIEDKPELSVRLLDFGLAQFDETDTLTAVGDVPGTLAYISPERLAGGEATTASDVWAVGVLLWEALAGQHPFWGVPLPQVAAAIEAGAPPITKQRPDLAAALVEAIESALAVDPSRRPSAERLAVQLRAAVGAPRRARHVVPRPPAARRARPARAAARLPLERRLVPAGLAAATTVAAATLLPFWTPGLVLLLALAAGLAALRSPRAGLAIALFAPVFPLGNLAQAAAVAYAVVALGWLALCWRDARAGLLFAAAPILASLGALALLPLAVQPARGAARRAAHAGVGVLVAALVAGLRGAPLPPAGARVESLGLAGSTRVGDVVAAATSVLAADPAIPVAAAGLALTAALLPAARRRGLWGIAALGALQLAVVLLGAPGVPALGFVLGTWLLCGVLAAVSRASGRYP</sequence>
<dbReference type="SUPFAM" id="SSF56112">
    <property type="entry name" value="Protein kinase-like (PK-like)"/>
    <property type="match status" value="1"/>
</dbReference>
<dbReference type="Pfam" id="PF00069">
    <property type="entry name" value="Pkinase"/>
    <property type="match status" value="1"/>
</dbReference>
<reference evidence="11" key="2">
    <citation type="journal article" date="2019" name="MicrobiologyOpen">
        <title>High-quality draft genome sequence of Gaiella occulta isolated from a 150 meter deep mineral water borehole and comparison with the genome sequences of other deep-branching lineages of the phylum Actinobacteria.</title>
        <authorList>
            <person name="Severino R."/>
            <person name="Froufe H.J.C."/>
            <person name="Barroso C."/>
            <person name="Albuquerque L."/>
            <person name="Lobo-da-Cunha A."/>
            <person name="da Costa M.S."/>
            <person name="Egas C."/>
        </authorList>
    </citation>
    <scope>NUCLEOTIDE SEQUENCE [LARGE SCALE GENOMIC DNA]</scope>
    <source>
        <strain evidence="11">F2-233</strain>
    </source>
</reference>
<dbReference type="CDD" id="cd14014">
    <property type="entry name" value="STKc_PknB_like"/>
    <property type="match status" value="1"/>
</dbReference>
<name>A0A7M2YZQ0_9ACTN</name>
<feature type="transmembrane region" description="Helical" evidence="8">
    <location>
        <begin position="392"/>
        <end position="413"/>
    </location>
</feature>
<gene>
    <name evidence="10" type="ORF">Gocc_0037</name>
</gene>
<keyword evidence="8" id="KW-1133">Transmembrane helix</keyword>
<dbReference type="InterPro" id="IPR000719">
    <property type="entry name" value="Prot_kinase_dom"/>
</dbReference>
<accession>A0A7M2YZQ0</accession>
<dbReference type="Proteomes" id="UP000254134">
    <property type="component" value="Unassembled WGS sequence"/>
</dbReference>
<feature type="transmembrane region" description="Helical" evidence="8">
    <location>
        <begin position="500"/>
        <end position="518"/>
    </location>
</feature>
<feature type="transmembrane region" description="Helical" evidence="8">
    <location>
        <begin position="425"/>
        <end position="445"/>
    </location>
</feature>
<dbReference type="Gene3D" id="1.10.510.10">
    <property type="entry name" value="Transferase(Phosphotransferase) domain 1"/>
    <property type="match status" value="1"/>
</dbReference>
<dbReference type="PANTHER" id="PTHR43671:SF13">
    <property type="entry name" value="SERINE_THREONINE-PROTEIN KINASE NEK2"/>
    <property type="match status" value="1"/>
</dbReference>
<evidence type="ECO:0000259" key="9">
    <source>
        <dbReference type="PROSITE" id="PS50011"/>
    </source>
</evidence>
<keyword evidence="6 7" id="KW-0067">ATP-binding</keyword>
<dbReference type="SMART" id="SM00220">
    <property type="entry name" value="S_TKc"/>
    <property type="match status" value="1"/>
</dbReference>
<feature type="binding site" evidence="7">
    <location>
        <position position="47"/>
    </location>
    <ligand>
        <name>ATP</name>
        <dbReference type="ChEBI" id="CHEBI:30616"/>
    </ligand>
</feature>
<dbReference type="InterPro" id="IPR008271">
    <property type="entry name" value="Ser/Thr_kinase_AS"/>
</dbReference>
<evidence type="ECO:0000256" key="6">
    <source>
        <dbReference type="ARBA" id="ARBA00022840"/>
    </source>
</evidence>
<feature type="transmembrane region" description="Helical" evidence="8">
    <location>
        <begin position="351"/>
        <end position="380"/>
    </location>
</feature>